<dbReference type="PANTHER" id="PTHR48097">
    <property type="entry name" value="L-THREONINE ALDOLASE-RELATED"/>
    <property type="match status" value="1"/>
</dbReference>
<dbReference type="InterPro" id="IPR015422">
    <property type="entry name" value="PyrdxlP-dep_Trfase_small"/>
</dbReference>
<evidence type="ECO:0000256" key="1">
    <source>
        <dbReference type="ARBA" id="ARBA00001933"/>
    </source>
</evidence>
<evidence type="ECO:0000256" key="2">
    <source>
        <dbReference type="ARBA" id="ARBA00006966"/>
    </source>
</evidence>
<accession>A0A2U3KVX2</accession>
<reference evidence="6" key="1">
    <citation type="submission" date="2018-02" db="EMBL/GenBank/DDBJ databases">
        <authorList>
            <person name="Hausmann B."/>
        </authorList>
    </citation>
    <scope>NUCLEOTIDE SEQUENCE [LARGE SCALE GENOMIC DNA]</scope>
    <source>
        <strain evidence="6">Peat soil MAG SbF1</strain>
    </source>
</reference>
<organism evidence="5 6">
    <name type="scientific">Candidatus Desulfosporosinus infrequens</name>
    <dbReference type="NCBI Taxonomy" id="2043169"/>
    <lineage>
        <taxon>Bacteria</taxon>
        <taxon>Bacillati</taxon>
        <taxon>Bacillota</taxon>
        <taxon>Clostridia</taxon>
        <taxon>Eubacteriales</taxon>
        <taxon>Desulfitobacteriaceae</taxon>
        <taxon>Desulfosporosinus</taxon>
    </lineage>
</organism>
<evidence type="ECO:0000259" key="4">
    <source>
        <dbReference type="Pfam" id="PF01212"/>
    </source>
</evidence>
<dbReference type="AlphaFoldDB" id="A0A2U3KVX2"/>
<dbReference type="Proteomes" id="UP000238916">
    <property type="component" value="Unassembled WGS sequence"/>
</dbReference>
<keyword evidence="3" id="KW-0663">Pyridoxal phosphate</keyword>
<evidence type="ECO:0000313" key="5">
    <source>
        <dbReference type="EMBL" id="SPF43709.1"/>
    </source>
</evidence>
<dbReference type="OrthoDB" id="9774495at2"/>
<comment type="similarity">
    <text evidence="2">Belongs to the threonine aldolase family.</text>
</comment>
<proteinExistence type="inferred from homology"/>
<dbReference type="SUPFAM" id="SSF53383">
    <property type="entry name" value="PLP-dependent transferases"/>
    <property type="match status" value="1"/>
</dbReference>
<dbReference type="Pfam" id="PF01212">
    <property type="entry name" value="Beta_elim_lyase"/>
    <property type="match status" value="1"/>
</dbReference>
<dbReference type="PANTHER" id="PTHR48097:SF5">
    <property type="entry name" value="LOW SPECIFICITY L-THREONINE ALDOLASE"/>
    <property type="match status" value="1"/>
</dbReference>
<feature type="domain" description="Aromatic amino acid beta-eliminating lyase/threonine aldolase" evidence="4">
    <location>
        <begin position="29"/>
        <end position="239"/>
    </location>
</feature>
<comment type="cofactor">
    <cofactor evidence="1">
        <name>pyridoxal 5'-phosphate</name>
        <dbReference type="ChEBI" id="CHEBI:597326"/>
    </cofactor>
</comment>
<dbReference type="Gene3D" id="3.90.1150.10">
    <property type="entry name" value="Aspartate Aminotransferase, domain 1"/>
    <property type="match status" value="1"/>
</dbReference>
<gene>
    <name evidence="5" type="ORF">SBF1_2930003</name>
</gene>
<dbReference type="InterPro" id="IPR001597">
    <property type="entry name" value="ArAA_b-elim_lyase/Thr_aldolase"/>
</dbReference>
<name>A0A2U3KVX2_9FIRM</name>
<evidence type="ECO:0000256" key="3">
    <source>
        <dbReference type="ARBA" id="ARBA00022898"/>
    </source>
</evidence>
<dbReference type="EMBL" id="OMOF01000216">
    <property type="protein sequence ID" value="SPF43709.1"/>
    <property type="molecule type" value="Genomic_DNA"/>
</dbReference>
<dbReference type="InterPro" id="IPR015424">
    <property type="entry name" value="PyrdxlP-dep_Trfase"/>
</dbReference>
<protein>
    <recommendedName>
        <fullName evidence="4">Aromatic amino acid beta-eliminating lyase/threonine aldolase domain-containing protein</fullName>
    </recommendedName>
</protein>
<evidence type="ECO:0000313" key="6">
    <source>
        <dbReference type="Proteomes" id="UP000238916"/>
    </source>
</evidence>
<dbReference type="Gene3D" id="3.40.640.10">
    <property type="entry name" value="Type I PLP-dependent aspartate aminotransferase-like (Major domain)"/>
    <property type="match status" value="1"/>
</dbReference>
<dbReference type="InterPro" id="IPR015421">
    <property type="entry name" value="PyrdxlP-dep_Trfase_major"/>
</dbReference>
<dbReference type="GO" id="GO:0006520">
    <property type="term" value="P:amino acid metabolic process"/>
    <property type="evidence" value="ECO:0007669"/>
    <property type="project" value="InterPro"/>
</dbReference>
<sequence>MYSFKNDYSEGAHPRLLNALIETNFEQVDGYGEDCFTQKAVELLKQRIGRNDIDIHLLSGGTQTNLIAISAFLRPHEAVISANTGHILVHETGAIEATGHKIISIEVSNGKLNSSHLKAALDAHTDEHMVKPKLVYISNPTEIGTIYNKGELEQISRFCEENKLFLFMDGARLGSALCSEENNLELSDLSTLVDAFYIGGTKNGALMGEALVICNEQLKEDFRFYMKQKGALLAKGRLLGIQFHELFRDNLYFELATHANRMAGLIREEIGKAGLSFLVHSSSNQIFPILPNQLITELQKKYSFYVWSKVDTDNSAVRLVTSWATKEEAVLAFIDDMKKTLQKLVSCSLR</sequence>
<dbReference type="GO" id="GO:0016829">
    <property type="term" value="F:lyase activity"/>
    <property type="evidence" value="ECO:0007669"/>
    <property type="project" value="InterPro"/>
</dbReference>